<feature type="compositionally biased region" description="Polar residues" evidence="1">
    <location>
        <begin position="53"/>
        <end position="66"/>
    </location>
</feature>
<comment type="caution">
    <text evidence="2">The sequence shown here is derived from an EMBL/GenBank/DDBJ whole genome shotgun (WGS) entry which is preliminary data.</text>
</comment>
<keyword evidence="3" id="KW-1185">Reference proteome</keyword>
<gene>
    <name evidence="2" type="ORF">D915_000245</name>
</gene>
<dbReference type="AlphaFoldDB" id="A0A4E0RYG6"/>
<organism evidence="2 3">
    <name type="scientific">Fasciola hepatica</name>
    <name type="common">Liver fluke</name>
    <dbReference type="NCBI Taxonomy" id="6192"/>
    <lineage>
        <taxon>Eukaryota</taxon>
        <taxon>Metazoa</taxon>
        <taxon>Spiralia</taxon>
        <taxon>Lophotrochozoa</taxon>
        <taxon>Platyhelminthes</taxon>
        <taxon>Trematoda</taxon>
        <taxon>Digenea</taxon>
        <taxon>Plagiorchiida</taxon>
        <taxon>Echinostomata</taxon>
        <taxon>Echinostomatoidea</taxon>
        <taxon>Fasciolidae</taxon>
        <taxon>Fasciola</taxon>
    </lineage>
</organism>
<protein>
    <submittedName>
        <fullName evidence="2">Uncharacterized protein</fullName>
    </submittedName>
</protein>
<reference evidence="2" key="1">
    <citation type="submission" date="2019-03" db="EMBL/GenBank/DDBJ databases">
        <title>Improved annotation for the trematode Fasciola hepatica.</title>
        <authorList>
            <person name="Choi Y.-J."/>
            <person name="Martin J."/>
            <person name="Mitreva M."/>
        </authorList>
    </citation>
    <scope>NUCLEOTIDE SEQUENCE [LARGE SCALE GENOMIC DNA]</scope>
</reference>
<dbReference type="EMBL" id="JXXN02000042">
    <property type="protein sequence ID" value="THD28918.1"/>
    <property type="molecule type" value="Genomic_DNA"/>
</dbReference>
<evidence type="ECO:0000313" key="2">
    <source>
        <dbReference type="EMBL" id="THD28918.1"/>
    </source>
</evidence>
<feature type="region of interest" description="Disordered" evidence="1">
    <location>
        <begin position="44"/>
        <end position="68"/>
    </location>
</feature>
<dbReference type="Proteomes" id="UP000230066">
    <property type="component" value="Unassembled WGS sequence"/>
</dbReference>
<name>A0A4E0RYG6_FASHE</name>
<feature type="region of interest" description="Disordered" evidence="1">
    <location>
        <begin position="311"/>
        <end position="345"/>
    </location>
</feature>
<evidence type="ECO:0000256" key="1">
    <source>
        <dbReference type="SAM" id="MobiDB-lite"/>
    </source>
</evidence>
<sequence>MRNTKDSNAFQLCFFTNSEIDMRSENSINTSICIPEESVKEPTKRISWLGSDNPDSTSAQNSPNYENSKHGQLFRDVYEFSEVNSRLEKAEQYCDLYFKQRSLDCTSPESLQKMMELQEKCQKTQHEVHFSLSQAIPFYFARIPSTIIHKVLLVCMLSRFDIIFVYLYLENDHLFHTHISIHLVINTFGVVTPGSFGQIRPPKLHTCSWNWKRPHGVWYHPKWQKCLVSSAENLTKGIVPISQADLNTVLMNSLVERDELHLEHGAKLTDLDDLLAYLKELCIRVSIRRYRRQNSVNYVGDNFTPEIKGESVHAVRESSEQASKGLSEKRKRASSNPSQSWGTQSCGRWTLRQRLASAFSRQNSTTC</sequence>
<evidence type="ECO:0000313" key="3">
    <source>
        <dbReference type="Proteomes" id="UP000230066"/>
    </source>
</evidence>
<proteinExistence type="predicted"/>
<accession>A0A4E0RYG6</accession>
<feature type="compositionally biased region" description="Polar residues" evidence="1">
    <location>
        <begin position="334"/>
        <end position="345"/>
    </location>
</feature>